<sequence>MSGVRRSRVGVHTLIPANWPLIQQKTTARFCRHKPSNSFHVYGFRPSGHIWPLEGFQKAVHYREKAASLPHTARNPIGKYARPADIFTRPTAPDGLLVRKGGTARSVRERIGFFHSQEPATLRLPFFPRSERLVFACQSSTRLTRARGLFAAPKVSKRDEHMVSVAIFAAASAIAFASTPSEGFGGDTRWVPSRGSGSA</sequence>
<gene>
    <name evidence="1" type="ORF">BJ322DRAFT_1022454</name>
</gene>
<reference evidence="1" key="2">
    <citation type="submission" date="2020-11" db="EMBL/GenBank/DDBJ databases">
        <authorList>
            <consortium name="DOE Joint Genome Institute"/>
            <person name="Kuo A."/>
            <person name="Miyauchi S."/>
            <person name="Kiss E."/>
            <person name="Drula E."/>
            <person name="Kohler A."/>
            <person name="Sanchez-Garcia M."/>
            <person name="Andreopoulos B."/>
            <person name="Barry K.W."/>
            <person name="Bonito G."/>
            <person name="Buee M."/>
            <person name="Carver A."/>
            <person name="Chen C."/>
            <person name="Cichocki N."/>
            <person name="Clum A."/>
            <person name="Culley D."/>
            <person name="Crous P.W."/>
            <person name="Fauchery L."/>
            <person name="Girlanda M."/>
            <person name="Hayes R."/>
            <person name="Keri Z."/>
            <person name="Labutti K."/>
            <person name="Lipzen A."/>
            <person name="Lombard V."/>
            <person name="Magnuson J."/>
            <person name="Maillard F."/>
            <person name="Morin E."/>
            <person name="Murat C."/>
            <person name="Nolan M."/>
            <person name="Ohm R."/>
            <person name="Pangilinan J."/>
            <person name="Pereira M."/>
            <person name="Perotto S."/>
            <person name="Peter M."/>
            <person name="Riley R."/>
            <person name="Sitrit Y."/>
            <person name="Stielow B."/>
            <person name="Szollosi G."/>
            <person name="Zifcakova L."/>
            <person name="Stursova M."/>
            <person name="Spatafora J.W."/>
            <person name="Tedersoo L."/>
            <person name="Vaario L.-M."/>
            <person name="Yamada A."/>
            <person name="Yan M."/>
            <person name="Wang P."/>
            <person name="Xu J."/>
            <person name="Bruns T."/>
            <person name="Baldrian P."/>
            <person name="Vilgalys R."/>
            <person name="Henrissat B."/>
            <person name="Grigoriev I.V."/>
            <person name="Hibbett D."/>
            <person name="Nagy L.G."/>
            <person name="Martin F.M."/>
        </authorList>
    </citation>
    <scope>NUCLEOTIDE SEQUENCE</scope>
    <source>
        <strain evidence="1">UH-Tt-Lm1</strain>
    </source>
</reference>
<accession>A0A9P6HB57</accession>
<dbReference type="EMBL" id="WIUZ02000011">
    <property type="protein sequence ID" value="KAF9782933.1"/>
    <property type="molecule type" value="Genomic_DNA"/>
</dbReference>
<reference evidence="1" key="1">
    <citation type="journal article" date="2020" name="Nat. Commun.">
        <title>Large-scale genome sequencing of mycorrhizal fungi provides insights into the early evolution of symbiotic traits.</title>
        <authorList>
            <person name="Miyauchi S."/>
            <person name="Kiss E."/>
            <person name="Kuo A."/>
            <person name="Drula E."/>
            <person name="Kohler A."/>
            <person name="Sanchez-Garcia M."/>
            <person name="Morin E."/>
            <person name="Andreopoulos B."/>
            <person name="Barry K.W."/>
            <person name="Bonito G."/>
            <person name="Buee M."/>
            <person name="Carver A."/>
            <person name="Chen C."/>
            <person name="Cichocki N."/>
            <person name="Clum A."/>
            <person name="Culley D."/>
            <person name="Crous P.W."/>
            <person name="Fauchery L."/>
            <person name="Girlanda M."/>
            <person name="Hayes R.D."/>
            <person name="Keri Z."/>
            <person name="LaButti K."/>
            <person name="Lipzen A."/>
            <person name="Lombard V."/>
            <person name="Magnuson J."/>
            <person name="Maillard F."/>
            <person name="Murat C."/>
            <person name="Nolan M."/>
            <person name="Ohm R.A."/>
            <person name="Pangilinan J."/>
            <person name="Pereira M.F."/>
            <person name="Perotto S."/>
            <person name="Peter M."/>
            <person name="Pfister S."/>
            <person name="Riley R."/>
            <person name="Sitrit Y."/>
            <person name="Stielow J.B."/>
            <person name="Szollosi G."/>
            <person name="Zifcakova L."/>
            <person name="Stursova M."/>
            <person name="Spatafora J.W."/>
            <person name="Tedersoo L."/>
            <person name="Vaario L.M."/>
            <person name="Yamada A."/>
            <person name="Yan M."/>
            <person name="Wang P."/>
            <person name="Xu J."/>
            <person name="Bruns T."/>
            <person name="Baldrian P."/>
            <person name="Vilgalys R."/>
            <person name="Dunand C."/>
            <person name="Henrissat B."/>
            <person name="Grigoriev I.V."/>
            <person name="Hibbett D."/>
            <person name="Nagy L.G."/>
            <person name="Martin F.M."/>
        </authorList>
    </citation>
    <scope>NUCLEOTIDE SEQUENCE</scope>
    <source>
        <strain evidence="1">UH-Tt-Lm1</strain>
    </source>
</reference>
<keyword evidence="2" id="KW-1185">Reference proteome</keyword>
<evidence type="ECO:0000313" key="2">
    <source>
        <dbReference type="Proteomes" id="UP000736335"/>
    </source>
</evidence>
<dbReference type="AlphaFoldDB" id="A0A9P6HB57"/>
<dbReference type="Proteomes" id="UP000736335">
    <property type="component" value="Unassembled WGS sequence"/>
</dbReference>
<name>A0A9P6HB57_9AGAM</name>
<organism evidence="1 2">
    <name type="scientific">Thelephora terrestris</name>
    <dbReference type="NCBI Taxonomy" id="56493"/>
    <lineage>
        <taxon>Eukaryota</taxon>
        <taxon>Fungi</taxon>
        <taxon>Dikarya</taxon>
        <taxon>Basidiomycota</taxon>
        <taxon>Agaricomycotina</taxon>
        <taxon>Agaricomycetes</taxon>
        <taxon>Thelephorales</taxon>
        <taxon>Thelephoraceae</taxon>
        <taxon>Thelephora</taxon>
    </lineage>
</organism>
<comment type="caution">
    <text evidence="1">The sequence shown here is derived from an EMBL/GenBank/DDBJ whole genome shotgun (WGS) entry which is preliminary data.</text>
</comment>
<protein>
    <submittedName>
        <fullName evidence="1">Uncharacterized protein</fullName>
    </submittedName>
</protein>
<evidence type="ECO:0000313" key="1">
    <source>
        <dbReference type="EMBL" id="KAF9782933.1"/>
    </source>
</evidence>
<proteinExistence type="predicted"/>